<evidence type="ECO:0000313" key="1">
    <source>
        <dbReference type="EMBL" id="KAF2972077.1"/>
    </source>
</evidence>
<proteinExistence type="predicted"/>
<dbReference type="Proteomes" id="UP000481858">
    <property type="component" value="Unassembled WGS sequence"/>
</dbReference>
<gene>
    <name evidence="1" type="ORF">GQX73_g1370</name>
</gene>
<sequence length="240" mass="25663">MSANDNANELVWLAYCDIIKSNIGKLGDSNAIFFSTQRPSCPDYNTVAVGWQATATKPAKGANAHNLTLENGKKVDKASFGQKSFSGSHETLETHVTESNVSITMTWDDMQKVTVSPGNWNISNPRGDYPKLKPDAPNSAKILVRPSQLVLVNKLGFTVSFTGSIKDEFNEKHTRIAKAGGSVSILGIPIRVGPSVSDTQTSTTHNGSWDSSSGVFTATPDAQVGFANVIAVVGEKVETF</sequence>
<dbReference type="EMBL" id="WUBL01000008">
    <property type="protein sequence ID" value="KAF2972077.1"/>
    <property type="molecule type" value="Genomic_DNA"/>
</dbReference>
<reference evidence="1 2" key="1">
    <citation type="submission" date="2019-12" db="EMBL/GenBank/DDBJ databases">
        <title>Draft genome sequence of the ascomycete Xylaria multiplex DSM 110363.</title>
        <authorList>
            <person name="Buettner E."/>
            <person name="Kellner H."/>
        </authorList>
    </citation>
    <scope>NUCLEOTIDE SEQUENCE [LARGE SCALE GENOMIC DNA]</scope>
    <source>
        <strain evidence="1 2">DSM 110363</strain>
    </source>
</reference>
<dbReference type="InParanoid" id="A0A7C8NCE9"/>
<name>A0A7C8NCE9_9PEZI</name>
<dbReference type="AlphaFoldDB" id="A0A7C8NCE9"/>
<evidence type="ECO:0000313" key="2">
    <source>
        <dbReference type="Proteomes" id="UP000481858"/>
    </source>
</evidence>
<keyword evidence="2" id="KW-1185">Reference proteome</keyword>
<comment type="caution">
    <text evidence="1">The sequence shown here is derived from an EMBL/GenBank/DDBJ whole genome shotgun (WGS) entry which is preliminary data.</text>
</comment>
<accession>A0A7C8NCE9</accession>
<dbReference type="OrthoDB" id="5236270at2759"/>
<organism evidence="1 2">
    <name type="scientific">Xylaria multiplex</name>
    <dbReference type="NCBI Taxonomy" id="323545"/>
    <lineage>
        <taxon>Eukaryota</taxon>
        <taxon>Fungi</taxon>
        <taxon>Dikarya</taxon>
        <taxon>Ascomycota</taxon>
        <taxon>Pezizomycotina</taxon>
        <taxon>Sordariomycetes</taxon>
        <taxon>Xylariomycetidae</taxon>
        <taxon>Xylariales</taxon>
        <taxon>Xylariaceae</taxon>
        <taxon>Xylaria</taxon>
    </lineage>
</organism>
<protein>
    <submittedName>
        <fullName evidence="1">Uncharacterized protein</fullName>
    </submittedName>
</protein>